<dbReference type="EMBL" id="BJNH01000102">
    <property type="protein sequence ID" value="GEC29042.1"/>
    <property type="molecule type" value="Genomic_DNA"/>
</dbReference>
<name>A0ABQ0S808_9PSEU</name>
<comment type="caution">
    <text evidence="2">The sequence shown here is derived from an EMBL/GenBank/DDBJ whole genome shotgun (WGS) entry which is preliminary data.</text>
</comment>
<reference evidence="2 3" key="1">
    <citation type="submission" date="2019-06" db="EMBL/GenBank/DDBJ databases">
        <title>Whole genome shotgun sequence of Pseudonocardia saturnea NBRC 14499.</title>
        <authorList>
            <person name="Hosoyama A."/>
            <person name="Uohara A."/>
            <person name="Ohji S."/>
            <person name="Ichikawa N."/>
        </authorList>
    </citation>
    <scope>NUCLEOTIDE SEQUENCE [LARGE SCALE GENOMIC DNA]</scope>
    <source>
        <strain evidence="2 3">NBRC 14499</strain>
    </source>
</reference>
<evidence type="ECO:0000313" key="3">
    <source>
        <dbReference type="Proteomes" id="UP000320693"/>
    </source>
</evidence>
<feature type="transmembrane region" description="Helical" evidence="1">
    <location>
        <begin position="20"/>
        <end position="43"/>
    </location>
</feature>
<keyword evidence="1" id="KW-0812">Transmembrane</keyword>
<protein>
    <submittedName>
        <fullName evidence="2">Uncharacterized protein</fullName>
    </submittedName>
</protein>
<evidence type="ECO:0000313" key="2">
    <source>
        <dbReference type="EMBL" id="GEC29042.1"/>
    </source>
</evidence>
<accession>A0ABQ0S808</accession>
<sequence length="49" mass="4786">MIAAAGVVTAVRGGADRWAVAGRVGLLLGLAGVGWIAIAFGLLSSSIGY</sequence>
<keyword evidence="3" id="KW-1185">Reference proteome</keyword>
<proteinExistence type="predicted"/>
<dbReference type="Proteomes" id="UP000320693">
    <property type="component" value="Unassembled WGS sequence"/>
</dbReference>
<keyword evidence="1" id="KW-1133">Transmembrane helix</keyword>
<organism evidence="2 3">
    <name type="scientific">Pseudonocardia saturnea</name>
    <dbReference type="NCBI Taxonomy" id="33909"/>
    <lineage>
        <taxon>Bacteria</taxon>
        <taxon>Bacillati</taxon>
        <taxon>Actinomycetota</taxon>
        <taxon>Actinomycetes</taxon>
        <taxon>Pseudonocardiales</taxon>
        <taxon>Pseudonocardiaceae</taxon>
        <taxon>Pseudonocardia</taxon>
    </lineage>
</organism>
<dbReference type="RefSeq" id="WP_158092286.1">
    <property type="nucleotide sequence ID" value="NZ_BJNH01000102.1"/>
</dbReference>
<keyword evidence="1" id="KW-0472">Membrane</keyword>
<evidence type="ECO:0000256" key="1">
    <source>
        <dbReference type="SAM" id="Phobius"/>
    </source>
</evidence>
<gene>
    <name evidence="2" type="ORF">PSA01_60710</name>
</gene>